<gene>
    <name evidence="3" type="ORF">BCM14_0446</name>
</gene>
<dbReference type="AlphaFoldDB" id="A0A2T0XJ76"/>
<evidence type="ECO:0000256" key="1">
    <source>
        <dbReference type="SAM" id="SignalP"/>
    </source>
</evidence>
<feature type="signal peptide" evidence="1">
    <location>
        <begin position="1"/>
        <end position="22"/>
    </location>
</feature>
<dbReference type="Pfam" id="PF04575">
    <property type="entry name" value="SlipAM"/>
    <property type="match status" value="1"/>
</dbReference>
<reference evidence="3 4" key="1">
    <citation type="submission" date="2018-03" db="EMBL/GenBank/DDBJ databases">
        <title>Genomic Encyclopedia of Type Strains, Phase III (KMG-III): the genomes of soil and plant-associated and newly described type strains.</title>
        <authorList>
            <person name="Whitman W."/>
        </authorList>
    </citation>
    <scope>NUCLEOTIDE SEQUENCE [LARGE SCALE GENOMIC DNA]</scope>
    <source>
        <strain evidence="3 4">MWH-P2sevCIIIb</strain>
    </source>
</reference>
<dbReference type="InterPro" id="IPR007655">
    <property type="entry name" value="Slam_C"/>
</dbReference>
<accession>A0A2T0XJ76</accession>
<comment type="caution">
    <text evidence="3">The sequence shown here is derived from an EMBL/GenBank/DDBJ whole genome shotgun (WGS) entry which is preliminary data.</text>
</comment>
<keyword evidence="4" id="KW-1185">Reference proteome</keyword>
<name>A0A2T0XJ76_9BURK</name>
<evidence type="ECO:0000313" key="4">
    <source>
        <dbReference type="Proteomes" id="UP000238308"/>
    </source>
</evidence>
<sequence length="419" mass="47397">MRRPSMSAWLPGLAAIFYCSFASSQSSILISPPIVAPTSVYVQTAGPMTQQTELQKRFELGILMMDKDIDQAILIFQALYADTKAVRVQLELARSLFVARRLADAKEQFIQVLTQPVPIVVRDRVEWYLSEIQKRQTFKFYVGIYQDSNPGQITSERTFNIFGQTLNYQPSLPTNTQWALNLTAEIEREIPGTDGLFASASLVTSTFSTQAFNRQIGDTSVAKRWLDANYKEVRVGNEFMFYGGSLLYDAPYVSSRMIFNQPDQNFISVSAKAAVLNFPSYFYLNGTQVQMQLGYTYNVFRNWTLSAEVGADRTTAQTDAYSSYGMFAGLGTQIAEDSTGLQLNLKASLSRRNYWDADPIWGLNRTDSLTTLSATLTKRDWYVFGLRPEVGYVYQHNNSNIDFYSYDKGIIGVFLKNVF</sequence>
<dbReference type="Proteomes" id="UP000238308">
    <property type="component" value="Unassembled WGS sequence"/>
</dbReference>
<feature type="chain" id="PRO_5015411310" evidence="1">
    <location>
        <begin position="23"/>
        <end position="419"/>
    </location>
</feature>
<dbReference type="EMBL" id="PVTV01000011">
    <property type="protein sequence ID" value="PRY99009.1"/>
    <property type="molecule type" value="Genomic_DNA"/>
</dbReference>
<dbReference type="OrthoDB" id="6116449at2"/>
<organism evidence="3 4">
    <name type="scientific">Jezberella montanilacus</name>
    <dbReference type="NCBI Taxonomy" id="323426"/>
    <lineage>
        <taxon>Bacteria</taxon>
        <taxon>Pseudomonadati</taxon>
        <taxon>Pseudomonadota</taxon>
        <taxon>Betaproteobacteria</taxon>
        <taxon>Burkholderiales</taxon>
        <taxon>Alcaligenaceae</taxon>
        <taxon>Jezberella</taxon>
    </lineage>
</organism>
<feature type="domain" description="Surface lipoprotein assembly modifier C-terminal" evidence="2">
    <location>
        <begin position="263"/>
        <end position="419"/>
    </location>
</feature>
<protein>
    <submittedName>
        <fullName evidence="3">Uncharacterized protein DUF560</fullName>
    </submittedName>
</protein>
<keyword evidence="1" id="KW-0732">Signal</keyword>
<evidence type="ECO:0000313" key="3">
    <source>
        <dbReference type="EMBL" id="PRY99009.1"/>
    </source>
</evidence>
<evidence type="ECO:0000259" key="2">
    <source>
        <dbReference type="Pfam" id="PF04575"/>
    </source>
</evidence>
<proteinExistence type="predicted"/>